<evidence type="ECO:0000313" key="7">
    <source>
        <dbReference type="Proteomes" id="UP001178507"/>
    </source>
</evidence>
<proteinExistence type="inferred from homology"/>
<dbReference type="InterPro" id="IPR051821">
    <property type="entry name" value="Asp/Asn_beta-hydroxylase"/>
</dbReference>
<feature type="signal peptide" evidence="4">
    <location>
        <begin position="1"/>
        <end position="19"/>
    </location>
</feature>
<feature type="domain" description="Aspartyl/asparaginy/proline hydroxylase" evidence="5">
    <location>
        <begin position="239"/>
        <end position="400"/>
    </location>
</feature>
<dbReference type="AlphaFoldDB" id="A0AA36IK65"/>
<protein>
    <recommendedName>
        <fullName evidence="5">Aspartyl/asparaginy/proline hydroxylase domain-containing protein</fullName>
    </recommendedName>
</protein>
<dbReference type="Proteomes" id="UP001178507">
    <property type="component" value="Unassembled WGS sequence"/>
</dbReference>
<dbReference type="Pfam" id="PF05118">
    <property type="entry name" value="Asp_Arg_Hydrox"/>
    <property type="match status" value="1"/>
</dbReference>
<comment type="caution">
    <text evidence="6">The sequence shown here is derived from an EMBL/GenBank/DDBJ whole genome shotgun (WGS) entry which is preliminary data.</text>
</comment>
<dbReference type="InterPro" id="IPR027443">
    <property type="entry name" value="IPNS-like_sf"/>
</dbReference>
<comment type="similarity">
    <text evidence="1">Belongs to the aspartyl/asparaginyl beta-hydroxylase family.</text>
</comment>
<evidence type="ECO:0000256" key="2">
    <source>
        <dbReference type="ARBA" id="ARBA00022964"/>
    </source>
</evidence>
<dbReference type="PANTHER" id="PTHR46332">
    <property type="entry name" value="ASPARTATE BETA-HYDROXYLASE DOMAIN-CONTAINING PROTEIN 2"/>
    <property type="match status" value="1"/>
</dbReference>
<dbReference type="InterPro" id="IPR007803">
    <property type="entry name" value="Asp/Arg/Pro-Hydrxlase"/>
</dbReference>
<gene>
    <name evidence="6" type="ORF">EVOR1521_LOCUS14154</name>
</gene>
<keyword evidence="3" id="KW-0560">Oxidoreductase</keyword>
<dbReference type="PANTHER" id="PTHR46332:SF5">
    <property type="entry name" value="ASPARTATE BETA-HYDROXYLASE DOMAIN CONTAINING 2"/>
    <property type="match status" value="1"/>
</dbReference>
<dbReference type="Gene3D" id="2.60.120.330">
    <property type="entry name" value="B-lactam Antibiotic, Isopenicillin N Synthase, Chain"/>
    <property type="match status" value="1"/>
</dbReference>
<evidence type="ECO:0000256" key="4">
    <source>
        <dbReference type="SAM" id="SignalP"/>
    </source>
</evidence>
<evidence type="ECO:0000256" key="3">
    <source>
        <dbReference type="ARBA" id="ARBA00023002"/>
    </source>
</evidence>
<name>A0AA36IK65_9DINO</name>
<organism evidence="6 7">
    <name type="scientific">Effrenium voratum</name>
    <dbReference type="NCBI Taxonomy" id="2562239"/>
    <lineage>
        <taxon>Eukaryota</taxon>
        <taxon>Sar</taxon>
        <taxon>Alveolata</taxon>
        <taxon>Dinophyceae</taxon>
        <taxon>Suessiales</taxon>
        <taxon>Symbiodiniaceae</taxon>
        <taxon>Effrenium</taxon>
    </lineage>
</organism>
<evidence type="ECO:0000256" key="1">
    <source>
        <dbReference type="ARBA" id="ARBA00007730"/>
    </source>
</evidence>
<dbReference type="GO" id="GO:0051213">
    <property type="term" value="F:dioxygenase activity"/>
    <property type="evidence" value="ECO:0007669"/>
    <property type="project" value="UniProtKB-KW"/>
</dbReference>
<dbReference type="SUPFAM" id="SSF51197">
    <property type="entry name" value="Clavaminate synthase-like"/>
    <property type="match status" value="1"/>
</dbReference>
<keyword evidence="4" id="KW-0732">Signal</keyword>
<evidence type="ECO:0000313" key="6">
    <source>
        <dbReference type="EMBL" id="CAJ1388239.1"/>
    </source>
</evidence>
<reference evidence="6" key="1">
    <citation type="submission" date="2023-08" db="EMBL/GenBank/DDBJ databases">
        <authorList>
            <person name="Chen Y."/>
            <person name="Shah S."/>
            <person name="Dougan E. K."/>
            <person name="Thang M."/>
            <person name="Chan C."/>
        </authorList>
    </citation>
    <scope>NUCLEOTIDE SEQUENCE</scope>
</reference>
<dbReference type="EMBL" id="CAUJNA010001657">
    <property type="protein sequence ID" value="CAJ1388239.1"/>
    <property type="molecule type" value="Genomic_DNA"/>
</dbReference>
<sequence>MRWVLLPALVWGETFLLDGLELSTTEDQKNDQPIYKWFERAFFSAVQSADCTHDETGLQCRNIRGGFDEERWQNLISQMWRLVDAATRVPALAHAVAMSLYSWMWWEGPGSDRVNLITGRLACDFFAASLAFNGCTDPALGLQEFYVRNCHMRWRYLMMISSELGRHLALERDLLQAAQVLRQAQGYFAAMRQLPAFGPHAGVLASPHHISLNADYFPASVVQQGPIWSARLPIAEFLEEHFATIKGELLVLLGEDKFSFMSQVTRNAEPQFGPRDDDWLTAYLVRGAQFNEVVCASAPKTCQLLRSRPELAQCGSGLSGSGFLRMRPGGRLKPHFGGAPRLSAHLALLVPDGELFMSVGYQTVRWEEGKVITFDDTFVHSVTHNGREPRYVLNVWMCHPCDPTEGHGAPGRIMPEYCHGPEQGVLPPTVR</sequence>
<keyword evidence="2" id="KW-0223">Dioxygenase</keyword>
<evidence type="ECO:0000259" key="5">
    <source>
        <dbReference type="Pfam" id="PF05118"/>
    </source>
</evidence>
<feature type="chain" id="PRO_5041435376" description="Aspartyl/asparaginy/proline hydroxylase domain-containing protein" evidence="4">
    <location>
        <begin position="20"/>
        <end position="431"/>
    </location>
</feature>
<accession>A0AA36IK65</accession>
<keyword evidence="7" id="KW-1185">Reference proteome</keyword>